<keyword evidence="5" id="KW-0239">DNA-directed DNA polymerase</keyword>
<dbReference type="Gene3D" id="3.40.50.300">
    <property type="entry name" value="P-loop containing nucleotide triphosphate hydrolases"/>
    <property type="match status" value="1"/>
</dbReference>
<dbReference type="SUPFAM" id="SSF52540">
    <property type="entry name" value="P-loop containing nucleoside triphosphate hydrolases"/>
    <property type="match status" value="1"/>
</dbReference>
<accession>A0A5C7A246</accession>
<dbReference type="InterPro" id="IPR008921">
    <property type="entry name" value="DNA_pol3_clamp-load_cplx_C"/>
</dbReference>
<keyword evidence="2" id="KW-0808">Transferase</keyword>
<name>A0A5C7A246_9GAMM</name>
<dbReference type="AlphaFoldDB" id="A0A5C7A246"/>
<evidence type="ECO:0000313" key="9">
    <source>
        <dbReference type="Proteomes" id="UP000321903"/>
    </source>
</evidence>
<dbReference type="OrthoDB" id="9770982at2"/>
<evidence type="ECO:0000313" key="8">
    <source>
        <dbReference type="EMBL" id="TXD97429.1"/>
    </source>
</evidence>
<dbReference type="PANTHER" id="PTHR34388:SF1">
    <property type="entry name" value="DNA POLYMERASE III SUBUNIT DELTA"/>
    <property type="match status" value="1"/>
</dbReference>
<dbReference type="Proteomes" id="UP000321903">
    <property type="component" value="Unassembled WGS sequence"/>
</dbReference>
<keyword evidence="3" id="KW-0548">Nucleotidyltransferase</keyword>
<keyword evidence="4" id="KW-0235">DNA replication</keyword>
<dbReference type="InterPro" id="IPR005790">
    <property type="entry name" value="DNA_polIII_delta"/>
</dbReference>
<evidence type="ECO:0000256" key="3">
    <source>
        <dbReference type="ARBA" id="ARBA00022695"/>
    </source>
</evidence>
<sequence length="367" mass="41384">MQEIFIQAYPKLLQPTVTVAGLWLAHGDEPLLHQWLIDALRSHWRAQNYAIKRIELVSVKSWQEVLSELGSLSLFDDASALIVTGNHKPDKAVITEIERFAIDAQTEVNGNSLLWLTSKLDRRAQSSKWFTPFAQYGHIIDCNLNDERQRQQLLQIQAQQFGLKLSQEAWQLLMSHTEHHILSAYQTLWRLSYLFAPELAASNKPAVANNNGQDNGSNSNTTKTVLTSVALDINDLQAALVSDAHFSVFDLSDAMLAGNSAQVAKIIFQLQVTDEPTTLVLWAISKDMRQIMALMEGQDPQALGIWRSKQGLYQQACRRQSKAQTSQWPALIYRCDQAIKGIIRQPAWELLLQAALELAGQRLFLTK</sequence>
<proteinExistence type="inferred from homology"/>
<comment type="caution">
    <text evidence="8">The sequence shown here is derived from an EMBL/GenBank/DDBJ whole genome shotgun (WGS) entry which is preliminary data.</text>
</comment>
<dbReference type="EC" id="2.7.7.7" evidence="1"/>
<dbReference type="PANTHER" id="PTHR34388">
    <property type="entry name" value="DNA POLYMERASE III SUBUNIT DELTA"/>
    <property type="match status" value="1"/>
</dbReference>
<dbReference type="GO" id="GO:0003677">
    <property type="term" value="F:DNA binding"/>
    <property type="evidence" value="ECO:0007669"/>
    <property type="project" value="InterPro"/>
</dbReference>
<evidence type="ECO:0000256" key="4">
    <source>
        <dbReference type="ARBA" id="ARBA00022705"/>
    </source>
</evidence>
<dbReference type="EMBL" id="VORZ01000001">
    <property type="protein sequence ID" value="TXD97429.1"/>
    <property type="molecule type" value="Genomic_DNA"/>
</dbReference>
<dbReference type="InterPro" id="IPR027417">
    <property type="entry name" value="P-loop_NTPase"/>
</dbReference>
<gene>
    <name evidence="8" type="ORF">ES754_00060</name>
</gene>
<protein>
    <recommendedName>
        <fullName evidence="1">DNA-directed DNA polymerase</fullName>
        <ecNumber evidence="1">2.7.7.7</ecNumber>
    </recommendedName>
</protein>
<dbReference type="RefSeq" id="WP_147220923.1">
    <property type="nucleotide sequence ID" value="NZ_CAJGYY010000001.1"/>
</dbReference>
<evidence type="ECO:0000256" key="2">
    <source>
        <dbReference type="ARBA" id="ARBA00022679"/>
    </source>
</evidence>
<dbReference type="GO" id="GO:0003887">
    <property type="term" value="F:DNA-directed DNA polymerase activity"/>
    <property type="evidence" value="ECO:0007669"/>
    <property type="project" value="UniProtKB-KW"/>
</dbReference>
<keyword evidence="9" id="KW-1185">Reference proteome</keyword>
<evidence type="ECO:0000256" key="1">
    <source>
        <dbReference type="ARBA" id="ARBA00012417"/>
    </source>
</evidence>
<dbReference type="GO" id="GO:0006261">
    <property type="term" value="P:DNA-templated DNA replication"/>
    <property type="evidence" value="ECO:0007669"/>
    <property type="project" value="TreeGrafter"/>
</dbReference>
<evidence type="ECO:0000256" key="6">
    <source>
        <dbReference type="ARBA" id="ARBA00034754"/>
    </source>
</evidence>
<evidence type="ECO:0000256" key="7">
    <source>
        <dbReference type="ARBA" id="ARBA00049244"/>
    </source>
</evidence>
<reference evidence="8 9" key="1">
    <citation type="submission" date="2019-08" db="EMBL/GenBank/DDBJ databases">
        <title>Genome sequence of Psychrobacter frigidicola ACAM304 (type strain).</title>
        <authorList>
            <person name="Bowman J.P."/>
        </authorList>
    </citation>
    <scope>NUCLEOTIDE SEQUENCE [LARGE SCALE GENOMIC DNA]</scope>
    <source>
        <strain evidence="8 9">ACAM 304</strain>
    </source>
</reference>
<comment type="similarity">
    <text evidence="6">Belongs to the DNA polymerase HolA subunit family.</text>
</comment>
<organism evidence="8 9">
    <name type="scientific">Psychrobacter frigidicola</name>
    <dbReference type="NCBI Taxonomy" id="45611"/>
    <lineage>
        <taxon>Bacteria</taxon>
        <taxon>Pseudomonadati</taxon>
        <taxon>Pseudomonadota</taxon>
        <taxon>Gammaproteobacteria</taxon>
        <taxon>Moraxellales</taxon>
        <taxon>Moraxellaceae</taxon>
        <taxon>Psychrobacter</taxon>
    </lineage>
</organism>
<dbReference type="SUPFAM" id="SSF48019">
    <property type="entry name" value="post-AAA+ oligomerization domain-like"/>
    <property type="match status" value="1"/>
</dbReference>
<dbReference type="Gene3D" id="1.20.272.10">
    <property type="match status" value="1"/>
</dbReference>
<dbReference type="Gene3D" id="1.10.8.60">
    <property type="match status" value="1"/>
</dbReference>
<dbReference type="GO" id="GO:0009360">
    <property type="term" value="C:DNA polymerase III complex"/>
    <property type="evidence" value="ECO:0007669"/>
    <property type="project" value="TreeGrafter"/>
</dbReference>
<evidence type="ECO:0000256" key="5">
    <source>
        <dbReference type="ARBA" id="ARBA00022932"/>
    </source>
</evidence>
<comment type="catalytic activity">
    <reaction evidence="7">
        <text>DNA(n) + a 2'-deoxyribonucleoside 5'-triphosphate = DNA(n+1) + diphosphate</text>
        <dbReference type="Rhea" id="RHEA:22508"/>
        <dbReference type="Rhea" id="RHEA-COMP:17339"/>
        <dbReference type="Rhea" id="RHEA-COMP:17340"/>
        <dbReference type="ChEBI" id="CHEBI:33019"/>
        <dbReference type="ChEBI" id="CHEBI:61560"/>
        <dbReference type="ChEBI" id="CHEBI:173112"/>
        <dbReference type="EC" id="2.7.7.7"/>
    </reaction>
</comment>